<dbReference type="Proteomes" id="UP000278149">
    <property type="component" value="Unassembled WGS sequence"/>
</dbReference>
<dbReference type="Pfam" id="PF02589">
    <property type="entry name" value="LUD_dom"/>
    <property type="match status" value="1"/>
</dbReference>
<dbReference type="RefSeq" id="WP_125740546.1">
    <property type="nucleotide sequence ID" value="NZ_RCOR01000006.1"/>
</dbReference>
<name>A0A3R9PB51_9CREN</name>
<comment type="caution">
    <text evidence="2">The sequence shown here is derived from an EMBL/GenBank/DDBJ whole genome shotgun (WGS) entry which is preliminary data.</text>
</comment>
<dbReference type="InterPro" id="IPR037171">
    <property type="entry name" value="NagB/RpiA_transferase-like"/>
</dbReference>
<dbReference type="Gene3D" id="3.40.50.10420">
    <property type="entry name" value="NagB/RpiA/CoA transferase-like"/>
    <property type="match status" value="1"/>
</dbReference>
<gene>
    <name evidence="2" type="ORF">D9Q81_00930</name>
</gene>
<evidence type="ECO:0000313" key="3">
    <source>
        <dbReference type="Proteomes" id="UP000278149"/>
    </source>
</evidence>
<accession>A0A3R9PB51</accession>
<dbReference type="PANTHER" id="PTHR43682:SF1">
    <property type="entry name" value="LACTATE UTILIZATION PROTEIN C"/>
    <property type="match status" value="1"/>
</dbReference>
<dbReference type="PANTHER" id="PTHR43682">
    <property type="entry name" value="LACTATE UTILIZATION PROTEIN C"/>
    <property type="match status" value="1"/>
</dbReference>
<dbReference type="AlphaFoldDB" id="A0A3R9PB51"/>
<dbReference type="EMBL" id="RCOR01000006">
    <property type="protein sequence ID" value="RSN70602.1"/>
    <property type="molecule type" value="Genomic_DNA"/>
</dbReference>
<reference evidence="2 3" key="1">
    <citation type="submission" date="2018-10" db="EMBL/GenBank/DDBJ databases">
        <title>Co-occurring genomic capacity for anaerobic methane metabolism and dissimilatory sulfite reduction discovered in the Korarchaeota.</title>
        <authorList>
            <person name="Mckay L.J."/>
            <person name="Dlakic M."/>
            <person name="Fields M.W."/>
            <person name="Delmont T.O."/>
            <person name="Eren A.M."/>
            <person name="Jay Z.J."/>
            <person name="Klingelsmith K.B."/>
            <person name="Rusch D.B."/>
            <person name="Inskeep W.P."/>
        </authorList>
    </citation>
    <scope>NUCLEOTIDE SEQUENCE [LARGE SCALE GENOMIC DNA]</scope>
    <source>
        <strain evidence="2 3">WS</strain>
    </source>
</reference>
<feature type="domain" description="LUD" evidence="1">
    <location>
        <begin position="75"/>
        <end position="257"/>
    </location>
</feature>
<dbReference type="InterPro" id="IPR003741">
    <property type="entry name" value="LUD_dom"/>
</dbReference>
<evidence type="ECO:0000313" key="2">
    <source>
        <dbReference type="EMBL" id="RSN70602.1"/>
    </source>
</evidence>
<dbReference type="InterPro" id="IPR024185">
    <property type="entry name" value="FTHF_cligase-like_sf"/>
</dbReference>
<dbReference type="SUPFAM" id="SSF100950">
    <property type="entry name" value="NagB/RpiA/CoA transferase-like"/>
    <property type="match status" value="1"/>
</dbReference>
<proteinExistence type="predicted"/>
<evidence type="ECO:0000259" key="1">
    <source>
        <dbReference type="Pfam" id="PF02589"/>
    </source>
</evidence>
<protein>
    <recommendedName>
        <fullName evidence="1">LUD domain-containing protein</fullName>
    </recommendedName>
</protein>
<organism evidence="2 3">
    <name type="scientific">Candidatus Korarchaeum cryptofilum</name>
    <dbReference type="NCBI Taxonomy" id="498846"/>
    <lineage>
        <taxon>Archaea</taxon>
        <taxon>Thermoproteota</taxon>
        <taxon>Candidatus Korarchaeia</taxon>
        <taxon>Candidatus Korarchaeales</taxon>
        <taxon>Candidatus Korarchaeaceae</taxon>
        <taxon>Candidatus Korarchaeum</taxon>
    </lineage>
</organism>
<sequence length="326" mass="36068">MSLLYSLANSEITGSKLESNLELIDKVLSWELTGKVAEFVRSYSSYGNPPSELLNSVMRSRSEISVDSMLNNACRGLEENRMKCYIAETREDAGKIVREIVGSGKIVFKSFALTLEECGVGEHLVREGNEVYDTEYPLLLKELRGGDLSGYREKIERADFGITDVAALSVDPGALFLLPSSGLERLISMAPLKHIALVGMDQLAPSYEEGFRIVELAMLSKGYNYAGVVGGPSKTGDIEKKVVYGAHGPKEVHVIILDDGRREHMRGPFKDALSLPLLGKIPCPQLWPFWKKILGMDRSGELAKYLIDRRLTECLGIDITPLLKLL</sequence>